<name>A0A1M5VPX2_9BACI</name>
<dbReference type="AlphaFoldDB" id="A0A1M5VPX2"/>
<dbReference type="PROSITE" id="PS50005">
    <property type="entry name" value="TPR"/>
    <property type="match status" value="1"/>
</dbReference>
<keyword evidence="4" id="KW-0805">Transcription regulation</keyword>
<dbReference type="PROSITE" id="PS51755">
    <property type="entry name" value="OMPR_PHOB"/>
    <property type="match status" value="1"/>
</dbReference>
<dbReference type="InterPro" id="IPR011990">
    <property type="entry name" value="TPR-like_helical_dom_sf"/>
</dbReference>
<dbReference type="Pfam" id="PF03704">
    <property type="entry name" value="BTAD"/>
    <property type="match status" value="1"/>
</dbReference>
<dbReference type="InterPro" id="IPR005158">
    <property type="entry name" value="BTAD"/>
</dbReference>
<evidence type="ECO:0000259" key="11">
    <source>
        <dbReference type="PROSITE" id="PS51755"/>
    </source>
</evidence>
<keyword evidence="8" id="KW-0802">TPR repeat</keyword>
<dbReference type="PANTHER" id="PTHR35807">
    <property type="entry name" value="TRANSCRIPTIONAL REGULATOR REDD-RELATED"/>
    <property type="match status" value="1"/>
</dbReference>
<dbReference type="SUPFAM" id="SSF52172">
    <property type="entry name" value="CheY-like"/>
    <property type="match status" value="1"/>
</dbReference>
<dbReference type="InterPro" id="IPR001867">
    <property type="entry name" value="OmpR/PhoB-type_DNA-bd"/>
</dbReference>
<comment type="similarity">
    <text evidence="2">Belongs to the AfsR/DnrI/RedD regulatory family.</text>
</comment>
<keyword evidence="6" id="KW-0804">Transcription</keyword>
<accession>A0A1M5VPX2</accession>
<proteinExistence type="inferred from homology"/>
<keyword evidence="3" id="KW-0902">Two-component regulatory system</keyword>
<dbReference type="SMART" id="SM01043">
    <property type="entry name" value="BTAD"/>
    <property type="match status" value="1"/>
</dbReference>
<dbReference type="Gene3D" id="1.25.40.10">
    <property type="entry name" value="Tetratricopeptide repeat domain"/>
    <property type="match status" value="1"/>
</dbReference>
<evidence type="ECO:0000259" key="10">
    <source>
        <dbReference type="PROSITE" id="PS50110"/>
    </source>
</evidence>
<evidence type="ECO:0000256" key="1">
    <source>
        <dbReference type="ARBA" id="ARBA00004496"/>
    </source>
</evidence>
<dbReference type="InterPro" id="IPR019734">
    <property type="entry name" value="TPR_rpt"/>
</dbReference>
<dbReference type="Gene3D" id="3.40.50.2300">
    <property type="match status" value="1"/>
</dbReference>
<evidence type="ECO:0000256" key="9">
    <source>
        <dbReference type="PROSITE-ProRule" id="PRU01091"/>
    </source>
</evidence>
<keyword evidence="13" id="KW-1185">Reference proteome</keyword>
<dbReference type="GO" id="GO:0003677">
    <property type="term" value="F:DNA binding"/>
    <property type="evidence" value="ECO:0007669"/>
    <property type="project" value="UniProtKB-UniRule"/>
</dbReference>
<evidence type="ECO:0000256" key="6">
    <source>
        <dbReference type="ARBA" id="ARBA00023163"/>
    </source>
</evidence>
<evidence type="ECO:0000256" key="8">
    <source>
        <dbReference type="PROSITE-ProRule" id="PRU00339"/>
    </source>
</evidence>
<dbReference type="SMART" id="SM00448">
    <property type="entry name" value="REC"/>
    <property type="match status" value="1"/>
</dbReference>
<dbReference type="SUPFAM" id="SSF48452">
    <property type="entry name" value="TPR-like"/>
    <property type="match status" value="1"/>
</dbReference>
<feature type="modified residue" description="4-aspartylphosphate" evidence="7">
    <location>
        <position position="53"/>
    </location>
</feature>
<feature type="DNA-binding region" description="OmpR/PhoB-type" evidence="9">
    <location>
        <begin position="125"/>
        <end position="228"/>
    </location>
</feature>
<evidence type="ECO:0000256" key="4">
    <source>
        <dbReference type="ARBA" id="ARBA00023015"/>
    </source>
</evidence>
<dbReference type="PROSITE" id="PS50110">
    <property type="entry name" value="RESPONSE_REGULATORY"/>
    <property type="match status" value="1"/>
</dbReference>
<evidence type="ECO:0000256" key="5">
    <source>
        <dbReference type="ARBA" id="ARBA00023125"/>
    </source>
</evidence>
<gene>
    <name evidence="12" type="ORF">SAMN05421807_11346</name>
</gene>
<organism evidence="12 13">
    <name type="scientific">Virgibacillus chiguensis</name>
    <dbReference type="NCBI Taxonomy" id="411959"/>
    <lineage>
        <taxon>Bacteria</taxon>
        <taxon>Bacillati</taxon>
        <taxon>Bacillota</taxon>
        <taxon>Bacilli</taxon>
        <taxon>Bacillales</taxon>
        <taxon>Bacillaceae</taxon>
        <taxon>Virgibacillus</taxon>
    </lineage>
</organism>
<feature type="domain" description="Response regulatory" evidence="10">
    <location>
        <begin position="2"/>
        <end position="116"/>
    </location>
</feature>
<dbReference type="InterPro" id="IPR001789">
    <property type="entry name" value="Sig_transdc_resp-reg_receiver"/>
</dbReference>
<dbReference type="PANTHER" id="PTHR35807:SF2">
    <property type="entry name" value="TRANSCRIPTIONAL ACTIVATOR DOMAIN"/>
    <property type="match status" value="1"/>
</dbReference>
<dbReference type="GO" id="GO:0005737">
    <property type="term" value="C:cytoplasm"/>
    <property type="evidence" value="ECO:0007669"/>
    <property type="project" value="UniProtKB-SubCell"/>
</dbReference>
<dbReference type="EMBL" id="FQXD01000013">
    <property type="protein sequence ID" value="SHH77228.1"/>
    <property type="molecule type" value="Genomic_DNA"/>
</dbReference>
<dbReference type="GO" id="GO:0006355">
    <property type="term" value="P:regulation of DNA-templated transcription"/>
    <property type="evidence" value="ECO:0007669"/>
    <property type="project" value="InterPro"/>
</dbReference>
<evidence type="ECO:0000256" key="3">
    <source>
        <dbReference type="ARBA" id="ARBA00023012"/>
    </source>
</evidence>
<dbReference type="InterPro" id="IPR036388">
    <property type="entry name" value="WH-like_DNA-bd_sf"/>
</dbReference>
<dbReference type="OrthoDB" id="3190595at2"/>
<keyword evidence="5 9" id="KW-0238">DNA-binding</keyword>
<comment type="subcellular location">
    <subcellularLocation>
        <location evidence="1">Cytoplasm</location>
    </subcellularLocation>
</comment>
<protein>
    <submittedName>
        <fullName evidence="12">Two-component response regulator, SAPR family, consists of REC, wHTH and BTAD domains</fullName>
    </submittedName>
</protein>
<evidence type="ECO:0000256" key="2">
    <source>
        <dbReference type="ARBA" id="ARBA00005820"/>
    </source>
</evidence>
<sequence>MKAILVDDEQMALDFLEHLLKELDGIEIVDKLTNPFFVKTSISKNNPEVVFLDINMPQVNGLELAEQILELDSSIHIVFVTAYDEFAIKAFEINALDYLLKPIQKDRLKKTIQRLEGDILFHNEKSMLQQDRLRLNVCGSFSITKANREVDLISWRTSKVRELFHYLLHNRGKLVRKSLLIELLWGELDPEKAYAQLYTAIYHVRKTLKQYPDNFQLENMTEGYILSTQAIDIDIELWQKKLAGYASVEKNNIDRYVEAMEYYTAPYFDDYDYWWAENEKIRFERVWYRTAMQIAKVFTSISSYDRAIEWYKRIYERYPEQEEVHFAIMKLYSFRNETEKVERQYAYLKTLLQTELGTSPNTEITSWYRQWKKYHM</sequence>
<evidence type="ECO:0000313" key="12">
    <source>
        <dbReference type="EMBL" id="SHH77228.1"/>
    </source>
</evidence>
<dbReference type="InterPro" id="IPR016032">
    <property type="entry name" value="Sig_transdc_resp-reg_C-effctor"/>
</dbReference>
<dbReference type="InterPro" id="IPR051677">
    <property type="entry name" value="AfsR-DnrI-RedD_regulator"/>
</dbReference>
<feature type="domain" description="OmpR/PhoB-type" evidence="11">
    <location>
        <begin position="125"/>
        <end position="228"/>
    </location>
</feature>
<feature type="repeat" description="TPR" evidence="8">
    <location>
        <begin position="288"/>
        <end position="321"/>
    </location>
</feature>
<dbReference type="InterPro" id="IPR011006">
    <property type="entry name" value="CheY-like_superfamily"/>
</dbReference>
<evidence type="ECO:0000256" key="7">
    <source>
        <dbReference type="PROSITE-ProRule" id="PRU00169"/>
    </source>
</evidence>
<keyword evidence="7" id="KW-0597">Phosphoprotein</keyword>
<evidence type="ECO:0000313" key="13">
    <source>
        <dbReference type="Proteomes" id="UP000184079"/>
    </source>
</evidence>
<reference evidence="13" key="1">
    <citation type="submission" date="2016-11" db="EMBL/GenBank/DDBJ databases">
        <authorList>
            <person name="Varghese N."/>
            <person name="Submissions S."/>
        </authorList>
    </citation>
    <scope>NUCLEOTIDE SEQUENCE [LARGE SCALE GENOMIC DNA]</scope>
    <source>
        <strain evidence="13">CGMCC 1.6496</strain>
    </source>
</reference>
<dbReference type="SMART" id="SM00862">
    <property type="entry name" value="Trans_reg_C"/>
    <property type="match status" value="1"/>
</dbReference>
<dbReference type="Pfam" id="PF00072">
    <property type="entry name" value="Response_reg"/>
    <property type="match status" value="1"/>
</dbReference>
<dbReference type="Pfam" id="PF00486">
    <property type="entry name" value="Trans_reg_C"/>
    <property type="match status" value="1"/>
</dbReference>
<dbReference type="RefSeq" id="WP_073010886.1">
    <property type="nucleotide sequence ID" value="NZ_FQXD01000013.1"/>
</dbReference>
<dbReference type="Gene3D" id="1.10.10.10">
    <property type="entry name" value="Winged helix-like DNA-binding domain superfamily/Winged helix DNA-binding domain"/>
    <property type="match status" value="1"/>
</dbReference>
<dbReference type="Proteomes" id="UP000184079">
    <property type="component" value="Unassembled WGS sequence"/>
</dbReference>
<dbReference type="GO" id="GO:0000160">
    <property type="term" value="P:phosphorelay signal transduction system"/>
    <property type="evidence" value="ECO:0007669"/>
    <property type="project" value="UniProtKB-KW"/>
</dbReference>
<dbReference type="SUPFAM" id="SSF46894">
    <property type="entry name" value="C-terminal effector domain of the bipartite response regulators"/>
    <property type="match status" value="1"/>
</dbReference>